<dbReference type="EMBL" id="CAJC01000020">
    <property type="protein sequence ID" value="CCI51695.1"/>
    <property type="molecule type" value="Genomic_DNA"/>
</dbReference>
<feature type="compositionally biased region" description="Low complexity" evidence="1">
    <location>
        <begin position="104"/>
        <end position="139"/>
    </location>
</feature>
<evidence type="ECO:0000313" key="3">
    <source>
        <dbReference type="Proteomes" id="UP000035720"/>
    </source>
</evidence>
<comment type="caution">
    <text evidence="2">The sequence shown here is derived from an EMBL/GenBank/DDBJ whole genome shotgun (WGS) entry which is preliminary data.</text>
</comment>
<dbReference type="Proteomes" id="UP000035720">
    <property type="component" value="Unassembled WGS sequence"/>
</dbReference>
<evidence type="ECO:0000256" key="1">
    <source>
        <dbReference type="SAM" id="MobiDB-lite"/>
    </source>
</evidence>
<name>A0A077M7B1_9MICO</name>
<reference evidence="2 3" key="1">
    <citation type="journal article" date="2013" name="ISME J.">
        <title>A metabolic model for members of the genus Tetrasphaera involved in enhanced biological phosphorus removal.</title>
        <authorList>
            <person name="Kristiansen R."/>
            <person name="Nguyen H.T.T."/>
            <person name="Saunders A.M."/>
            <person name="Nielsen J.L."/>
            <person name="Wimmer R."/>
            <person name="Le V.Q."/>
            <person name="McIlroy S.J."/>
            <person name="Petrovski S."/>
            <person name="Seviour R.J."/>
            <person name="Calteau A."/>
            <person name="Nielsen K.L."/>
            <person name="Nielsen P.H."/>
        </authorList>
    </citation>
    <scope>NUCLEOTIDE SEQUENCE [LARGE SCALE GENOMIC DNA]</scope>
    <source>
        <strain evidence="2 3">Ben 74</strain>
    </source>
</reference>
<dbReference type="STRING" id="1193518.BN13_1160003"/>
<proteinExistence type="predicted"/>
<evidence type="ECO:0008006" key="4">
    <source>
        <dbReference type="Google" id="ProtNLM"/>
    </source>
</evidence>
<evidence type="ECO:0000313" key="2">
    <source>
        <dbReference type="EMBL" id="CCI51695.1"/>
    </source>
</evidence>
<accession>A0A077M7B1</accession>
<dbReference type="RefSeq" id="WP_048548071.1">
    <property type="nucleotide sequence ID" value="NZ_HF571038.1"/>
</dbReference>
<organism evidence="2 3">
    <name type="scientific">Nostocoides jenkinsii Ben 74</name>
    <dbReference type="NCBI Taxonomy" id="1193518"/>
    <lineage>
        <taxon>Bacteria</taxon>
        <taxon>Bacillati</taxon>
        <taxon>Actinomycetota</taxon>
        <taxon>Actinomycetes</taxon>
        <taxon>Micrococcales</taxon>
        <taxon>Intrasporangiaceae</taxon>
        <taxon>Nostocoides</taxon>
    </lineage>
</organism>
<protein>
    <recommendedName>
        <fullName evidence="4">Antitoxin</fullName>
    </recommendedName>
</protein>
<feature type="region of interest" description="Disordered" evidence="1">
    <location>
        <begin position="86"/>
        <end position="162"/>
    </location>
</feature>
<gene>
    <name evidence="2" type="ORF">BN13_1160003</name>
</gene>
<dbReference type="AlphaFoldDB" id="A0A077M7B1"/>
<keyword evidence="3" id="KW-1185">Reference proteome</keyword>
<dbReference type="OrthoDB" id="3788861at2"/>
<sequence length="162" mass="17033">MSNLNDNLKKTIDDLDLDRRLEQLSQFAQKTVADVKAQAGSLAHDNRDKVDEWVSKATAKLDERTDGKYHDKAVKFGAALGSAVDKVADQRPAGSASPAADYQPSPTATAAPFPSHPYGAPDAGAPQAGAAETPADAGASVPTGWPDAEVVDEAAEKAWYDK</sequence>